<sequence length="138" mass="14704">MSSLINGSLWYELAYAEAKGRVRRGHRVWQIGFGSGFKCNSAVWRALRDVPPVSTFITAASPMALLGSSFTAGVARRCRRPPRCLPIHPTPSGRLQAAAIASARAAAAGVFTSDRIKKGPPVRHVSTADGAVSISKYP</sequence>
<name>A0A0E0B9P4_9ORYZ</name>
<dbReference type="PANTHER" id="PTHR31561">
    <property type="entry name" value="3-KETOACYL-COA SYNTHASE"/>
    <property type="match status" value="1"/>
</dbReference>
<dbReference type="InterPro" id="IPR016039">
    <property type="entry name" value="Thiolase-like"/>
</dbReference>
<dbReference type="GO" id="GO:0016747">
    <property type="term" value="F:acyltransferase activity, transferring groups other than amino-acyl groups"/>
    <property type="evidence" value="ECO:0007669"/>
    <property type="project" value="InterPro"/>
</dbReference>
<dbReference type="AlphaFoldDB" id="A0A0E0B9P4"/>
<evidence type="ECO:0000313" key="1">
    <source>
        <dbReference type="EnsemblPlants" id="OGLUM10G07580.1"/>
    </source>
</evidence>
<dbReference type="GO" id="GO:0006633">
    <property type="term" value="P:fatty acid biosynthetic process"/>
    <property type="evidence" value="ECO:0007669"/>
    <property type="project" value="InterPro"/>
</dbReference>
<dbReference type="Gramene" id="OGLUM10G07580.1">
    <property type="protein sequence ID" value="OGLUM10G07580.1"/>
    <property type="gene ID" value="OGLUM10G07580"/>
</dbReference>
<reference evidence="1" key="2">
    <citation type="submission" date="2018-05" db="EMBL/GenBank/DDBJ databases">
        <title>OgluRS3 (Oryza glumaepatula Reference Sequence Version 3).</title>
        <authorList>
            <person name="Zhang J."/>
            <person name="Kudrna D."/>
            <person name="Lee S."/>
            <person name="Talag J."/>
            <person name="Welchert J."/>
            <person name="Wing R.A."/>
        </authorList>
    </citation>
    <scope>NUCLEOTIDE SEQUENCE [LARGE SCALE GENOMIC DNA]</scope>
</reference>
<proteinExistence type="predicted"/>
<dbReference type="GO" id="GO:0016020">
    <property type="term" value="C:membrane"/>
    <property type="evidence" value="ECO:0007669"/>
    <property type="project" value="InterPro"/>
</dbReference>
<dbReference type="Proteomes" id="UP000026961">
    <property type="component" value="Chromosome 10"/>
</dbReference>
<dbReference type="Gene3D" id="3.40.47.10">
    <property type="match status" value="1"/>
</dbReference>
<dbReference type="SUPFAM" id="SSF53901">
    <property type="entry name" value="Thiolase-like"/>
    <property type="match status" value="1"/>
</dbReference>
<dbReference type="EnsemblPlants" id="OGLUM10G07580.1">
    <property type="protein sequence ID" value="OGLUM10G07580.1"/>
    <property type="gene ID" value="OGLUM10G07580"/>
</dbReference>
<reference evidence="1" key="1">
    <citation type="submission" date="2015-04" db="UniProtKB">
        <authorList>
            <consortium name="EnsemblPlants"/>
        </authorList>
    </citation>
    <scope>IDENTIFICATION</scope>
</reference>
<accession>A0A0E0B9P4</accession>
<dbReference type="HOGENOM" id="CLU_1889086_0_0_1"/>
<organism evidence="1">
    <name type="scientific">Oryza glumipatula</name>
    <dbReference type="NCBI Taxonomy" id="40148"/>
    <lineage>
        <taxon>Eukaryota</taxon>
        <taxon>Viridiplantae</taxon>
        <taxon>Streptophyta</taxon>
        <taxon>Embryophyta</taxon>
        <taxon>Tracheophyta</taxon>
        <taxon>Spermatophyta</taxon>
        <taxon>Magnoliopsida</taxon>
        <taxon>Liliopsida</taxon>
        <taxon>Poales</taxon>
        <taxon>Poaceae</taxon>
        <taxon>BOP clade</taxon>
        <taxon>Oryzoideae</taxon>
        <taxon>Oryzeae</taxon>
        <taxon>Oryzinae</taxon>
        <taxon>Oryza</taxon>
    </lineage>
</organism>
<protein>
    <recommendedName>
        <fullName evidence="3">Beta-ketoacyl-[acyl-carrier-protein] synthase III C-terminal domain-containing protein</fullName>
    </recommendedName>
</protein>
<evidence type="ECO:0008006" key="3">
    <source>
        <dbReference type="Google" id="ProtNLM"/>
    </source>
</evidence>
<dbReference type="InterPro" id="IPR012392">
    <property type="entry name" value="3-ktacl-CoA_syn"/>
</dbReference>
<keyword evidence="2" id="KW-1185">Reference proteome</keyword>
<evidence type="ECO:0000313" key="2">
    <source>
        <dbReference type="Proteomes" id="UP000026961"/>
    </source>
</evidence>
<dbReference type="STRING" id="40148.A0A0E0B9P4"/>